<proteinExistence type="predicted"/>
<dbReference type="GeneID" id="109722539"/>
<dbReference type="RefSeq" id="XP_020106219.1">
    <property type="nucleotide sequence ID" value="XM_020250630.1"/>
</dbReference>
<organism evidence="1 2">
    <name type="scientific">Ananas comosus</name>
    <name type="common">Pineapple</name>
    <name type="synonym">Ananas ananas</name>
    <dbReference type="NCBI Taxonomy" id="4615"/>
    <lineage>
        <taxon>Eukaryota</taxon>
        <taxon>Viridiplantae</taxon>
        <taxon>Streptophyta</taxon>
        <taxon>Embryophyta</taxon>
        <taxon>Tracheophyta</taxon>
        <taxon>Spermatophyta</taxon>
        <taxon>Magnoliopsida</taxon>
        <taxon>Liliopsida</taxon>
        <taxon>Poales</taxon>
        <taxon>Bromeliaceae</taxon>
        <taxon>Bromelioideae</taxon>
        <taxon>Ananas</taxon>
    </lineage>
</organism>
<dbReference type="PANTHER" id="PTHR33702:SF30">
    <property type="entry name" value="OS05G0576600 PROTEIN"/>
    <property type="match status" value="1"/>
</dbReference>
<dbReference type="AlphaFoldDB" id="A0A6P5GE11"/>
<protein>
    <submittedName>
        <fullName evidence="2">Uncharacterized protein LOC109722539</fullName>
    </submittedName>
</protein>
<accession>A0A6P5GE11</accession>
<evidence type="ECO:0000313" key="1">
    <source>
        <dbReference type="Proteomes" id="UP000515123"/>
    </source>
</evidence>
<sequence length="148" mass="17159">MITWYESIMSYWRRRAYERIGTSEPSDPSRTSRVTRPIRLRRLQRHRRRTRTPFARLQLKALSPLRLLARLRDVYVDAMLGMARDDRGGGNVVSSHQVTTTTPQGVWVGRVPSARRRSASARSSEFERRMMVLHLCNSLGANPELLHS</sequence>
<dbReference type="Proteomes" id="UP000515123">
    <property type="component" value="Linkage group 16"/>
</dbReference>
<dbReference type="PANTHER" id="PTHR33702">
    <property type="entry name" value="BNAA09G40010D PROTEIN"/>
    <property type="match status" value="1"/>
</dbReference>
<reference evidence="2" key="2">
    <citation type="submission" date="2025-08" db="UniProtKB">
        <authorList>
            <consortium name="RefSeq"/>
        </authorList>
    </citation>
    <scope>IDENTIFICATION</scope>
    <source>
        <tissue evidence="2">Leaf</tissue>
    </source>
</reference>
<name>A0A6P5GE11_ANACO</name>
<reference evidence="1" key="1">
    <citation type="journal article" date="2015" name="Nat. Genet.">
        <title>The pineapple genome and the evolution of CAM photosynthesis.</title>
        <authorList>
            <person name="Ming R."/>
            <person name="VanBuren R."/>
            <person name="Wai C.M."/>
            <person name="Tang H."/>
            <person name="Schatz M.C."/>
            <person name="Bowers J.E."/>
            <person name="Lyons E."/>
            <person name="Wang M.L."/>
            <person name="Chen J."/>
            <person name="Biggers E."/>
            <person name="Zhang J."/>
            <person name="Huang L."/>
            <person name="Zhang L."/>
            <person name="Miao W."/>
            <person name="Zhang J."/>
            <person name="Ye Z."/>
            <person name="Miao C."/>
            <person name="Lin Z."/>
            <person name="Wang H."/>
            <person name="Zhou H."/>
            <person name="Yim W.C."/>
            <person name="Priest H.D."/>
            <person name="Zheng C."/>
            <person name="Woodhouse M."/>
            <person name="Edger P.P."/>
            <person name="Guyot R."/>
            <person name="Guo H.B."/>
            <person name="Guo H."/>
            <person name="Zheng G."/>
            <person name="Singh R."/>
            <person name="Sharma A."/>
            <person name="Min X."/>
            <person name="Zheng Y."/>
            <person name="Lee H."/>
            <person name="Gurtowski J."/>
            <person name="Sedlazeck F.J."/>
            <person name="Harkess A."/>
            <person name="McKain M.R."/>
            <person name="Liao Z."/>
            <person name="Fang J."/>
            <person name="Liu J."/>
            <person name="Zhang X."/>
            <person name="Zhang Q."/>
            <person name="Hu W."/>
            <person name="Qin Y."/>
            <person name="Wang K."/>
            <person name="Chen L.Y."/>
            <person name="Shirley N."/>
            <person name="Lin Y.R."/>
            <person name="Liu L.Y."/>
            <person name="Hernandez A.G."/>
            <person name="Wright C.L."/>
            <person name="Bulone V."/>
            <person name="Tuskan G.A."/>
            <person name="Heath K."/>
            <person name="Zee F."/>
            <person name="Moore P.H."/>
            <person name="Sunkar R."/>
            <person name="Leebens-Mack J.H."/>
            <person name="Mockler T."/>
            <person name="Bennetzen J.L."/>
            <person name="Freeling M."/>
            <person name="Sankoff D."/>
            <person name="Paterson A.H."/>
            <person name="Zhu X."/>
            <person name="Yang X."/>
            <person name="Smith J.A."/>
            <person name="Cushman J.C."/>
            <person name="Paull R.E."/>
            <person name="Yu Q."/>
        </authorList>
    </citation>
    <scope>NUCLEOTIDE SEQUENCE [LARGE SCALE GENOMIC DNA]</scope>
    <source>
        <strain evidence="1">cv. F153</strain>
    </source>
</reference>
<gene>
    <name evidence="2" type="primary">LOC109722539</name>
</gene>
<evidence type="ECO:0000313" key="2">
    <source>
        <dbReference type="RefSeq" id="XP_020106219.1"/>
    </source>
</evidence>
<keyword evidence="1" id="KW-1185">Reference proteome</keyword>
<dbReference type="Gramene" id="Aco006148.1.mrna1">
    <property type="protein sequence ID" value="Aco006148.1.mrna1.cds1"/>
    <property type="gene ID" value="Aco006148.1.path1"/>
</dbReference>